<comment type="caution">
    <text evidence="1">The sequence shown here is derived from an EMBL/GenBank/DDBJ whole genome shotgun (WGS) entry which is preliminary data.</text>
</comment>
<reference evidence="1 2" key="1">
    <citation type="submission" date="2020-10" db="EMBL/GenBank/DDBJ databases">
        <title>Plant Genome Project.</title>
        <authorList>
            <person name="Zhang R.-G."/>
        </authorList>
    </citation>
    <scope>NUCLEOTIDE SEQUENCE [LARGE SCALE GENOMIC DNA]</scope>
    <source>
        <strain evidence="1">FAFU-HL-1</strain>
        <tissue evidence="1">Leaf</tissue>
    </source>
</reference>
<sequence length="175" mass="21154">MVHHSTKTYFQLQCAYEPIYIRYLHRGYYQMSNLYEISILKTIYIDSNLIDKMMLTTIKRDFKYKYCNDLRFSSLSIEDTHLYDKYKLKLLVIIAYDMNNEVYSCNFLFNVNTKSINVALKNILYMMCANPFKQEFDILYKNLIATDDIIRVWLEIQYKKNKHYHMILVVAIIII</sequence>
<organism evidence="1 2">
    <name type="scientific">Salix dunnii</name>
    <dbReference type="NCBI Taxonomy" id="1413687"/>
    <lineage>
        <taxon>Eukaryota</taxon>
        <taxon>Viridiplantae</taxon>
        <taxon>Streptophyta</taxon>
        <taxon>Embryophyta</taxon>
        <taxon>Tracheophyta</taxon>
        <taxon>Spermatophyta</taxon>
        <taxon>Magnoliopsida</taxon>
        <taxon>eudicotyledons</taxon>
        <taxon>Gunneridae</taxon>
        <taxon>Pentapetalae</taxon>
        <taxon>rosids</taxon>
        <taxon>fabids</taxon>
        <taxon>Malpighiales</taxon>
        <taxon>Salicaceae</taxon>
        <taxon>Saliceae</taxon>
        <taxon>Salix</taxon>
    </lineage>
</organism>
<evidence type="ECO:0000313" key="2">
    <source>
        <dbReference type="Proteomes" id="UP000657918"/>
    </source>
</evidence>
<protein>
    <submittedName>
        <fullName evidence="1">Uncharacterized protein</fullName>
    </submittedName>
</protein>
<gene>
    <name evidence="1" type="ORF">SADUNF_Sadunf16G0140800</name>
</gene>
<dbReference type="OrthoDB" id="1729528at2759"/>
<accession>A0A835JC33</accession>
<name>A0A835JC33_9ROSI</name>
<keyword evidence="2" id="KW-1185">Reference proteome</keyword>
<proteinExistence type="predicted"/>
<dbReference type="EMBL" id="JADGMS010000016">
    <property type="protein sequence ID" value="KAF9665609.1"/>
    <property type="molecule type" value="Genomic_DNA"/>
</dbReference>
<evidence type="ECO:0000313" key="1">
    <source>
        <dbReference type="EMBL" id="KAF9665609.1"/>
    </source>
</evidence>
<dbReference type="AlphaFoldDB" id="A0A835JC33"/>
<dbReference type="Proteomes" id="UP000657918">
    <property type="component" value="Chromosome 16"/>
</dbReference>